<dbReference type="InterPro" id="IPR012908">
    <property type="entry name" value="PGAP1-ab_dom-like"/>
</dbReference>
<evidence type="ECO:0000259" key="1">
    <source>
        <dbReference type="Pfam" id="PF07819"/>
    </source>
</evidence>
<gene>
    <name evidence="2" type="ORF">HHL10_11280</name>
</gene>
<protein>
    <recommendedName>
        <fullName evidence="1">GPI inositol-deacylase PGAP1-like alpha/beta domain-containing protein</fullName>
    </recommendedName>
</protein>
<comment type="caution">
    <text evidence="2">The sequence shown here is derived from an EMBL/GenBank/DDBJ whole genome shotgun (WGS) entry which is preliminary data.</text>
</comment>
<evidence type="ECO:0000313" key="2">
    <source>
        <dbReference type="EMBL" id="NML15550.1"/>
    </source>
</evidence>
<dbReference type="RefSeq" id="WP_169160447.1">
    <property type="nucleotide sequence ID" value="NZ_JABBFW010000006.1"/>
</dbReference>
<accession>A0A848FBI1</accession>
<sequence length="276" mass="30257">MAHIVLAHGFLGAGENPWLMGVDYFNGVAAMLRGRKHEVLETSVSPLGSLDERSQQLAREINERWPGDFDLYVIAHSMGGLDARRVIARHEVGRRIKKLITIATPHFGTPVANAVLDRVPAKIYECIPGPLLEYFNKDGGALNDLRVRQSLHDPNCPWVDYMEVACVAPRSRLGSVLADFPIGSLLPEHLAGSLLFGLTRALGDLSESSKSNDGLVTLESARCPPREPIEEWLVDHGGAIGWPSNLFGVSTVRAVFSPSADHLARYRALAERLEQP</sequence>
<dbReference type="Gene3D" id="3.40.50.1820">
    <property type="entry name" value="alpha/beta hydrolase"/>
    <property type="match status" value="1"/>
</dbReference>
<proteinExistence type="predicted"/>
<dbReference type="GO" id="GO:0016788">
    <property type="term" value="F:hydrolase activity, acting on ester bonds"/>
    <property type="evidence" value="ECO:0007669"/>
    <property type="project" value="InterPro"/>
</dbReference>
<dbReference type="InterPro" id="IPR029058">
    <property type="entry name" value="AB_hydrolase_fold"/>
</dbReference>
<dbReference type="AlphaFoldDB" id="A0A848FBI1"/>
<dbReference type="Proteomes" id="UP000574067">
    <property type="component" value="Unassembled WGS sequence"/>
</dbReference>
<dbReference type="Pfam" id="PF07819">
    <property type="entry name" value="PGAP1"/>
    <property type="match status" value="1"/>
</dbReference>
<keyword evidence="3" id="KW-1185">Reference proteome</keyword>
<dbReference type="SUPFAM" id="SSF53474">
    <property type="entry name" value="alpha/beta-Hydrolases"/>
    <property type="match status" value="1"/>
</dbReference>
<organism evidence="2 3">
    <name type="scientific">Azohydromonas caseinilytica</name>
    <dbReference type="NCBI Taxonomy" id="2728836"/>
    <lineage>
        <taxon>Bacteria</taxon>
        <taxon>Pseudomonadati</taxon>
        <taxon>Pseudomonadota</taxon>
        <taxon>Betaproteobacteria</taxon>
        <taxon>Burkholderiales</taxon>
        <taxon>Sphaerotilaceae</taxon>
        <taxon>Azohydromonas</taxon>
    </lineage>
</organism>
<feature type="domain" description="GPI inositol-deacylase PGAP1-like alpha/beta" evidence="1">
    <location>
        <begin position="70"/>
        <end position="113"/>
    </location>
</feature>
<reference evidence="2 3" key="1">
    <citation type="submission" date="2020-04" db="EMBL/GenBank/DDBJ databases">
        <title>Azohydromonas sp. isolated from soil.</title>
        <authorList>
            <person name="Dahal R.H."/>
        </authorList>
    </citation>
    <scope>NUCLEOTIDE SEQUENCE [LARGE SCALE GENOMIC DNA]</scope>
    <source>
        <strain evidence="2 3">G-1-1-14</strain>
    </source>
</reference>
<evidence type="ECO:0000313" key="3">
    <source>
        <dbReference type="Proteomes" id="UP000574067"/>
    </source>
</evidence>
<name>A0A848FBI1_9BURK</name>
<dbReference type="EMBL" id="JABBFW010000006">
    <property type="protein sequence ID" value="NML15550.1"/>
    <property type="molecule type" value="Genomic_DNA"/>
</dbReference>